<evidence type="ECO:0000313" key="2">
    <source>
        <dbReference type="Proteomes" id="UP001160148"/>
    </source>
</evidence>
<sequence length="90" mass="10150">MEALHRWETPRYLANMFDSYFSERFGSIESPSSSGGKFEVRITAGVSRGSTVMEYYLQHGAERGTPSRLFAAWLRRRYAGGGSSRDCRGC</sequence>
<organism evidence="1 2">
    <name type="scientific">Macrosiphum euphorbiae</name>
    <name type="common">potato aphid</name>
    <dbReference type="NCBI Taxonomy" id="13131"/>
    <lineage>
        <taxon>Eukaryota</taxon>
        <taxon>Metazoa</taxon>
        <taxon>Ecdysozoa</taxon>
        <taxon>Arthropoda</taxon>
        <taxon>Hexapoda</taxon>
        <taxon>Insecta</taxon>
        <taxon>Pterygota</taxon>
        <taxon>Neoptera</taxon>
        <taxon>Paraneoptera</taxon>
        <taxon>Hemiptera</taxon>
        <taxon>Sternorrhyncha</taxon>
        <taxon>Aphidomorpha</taxon>
        <taxon>Aphidoidea</taxon>
        <taxon>Aphididae</taxon>
        <taxon>Macrosiphini</taxon>
        <taxon>Macrosiphum</taxon>
    </lineage>
</organism>
<proteinExistence type="predicted"/>
<gene>
    <name evidence="1" type="ORF">MEUPH1_LOCUS12713</name>
</gene>
<protein>
    <submittedName>
        <fullName evidence="1">Uncharacterized protein</fullName>
    </submittedName>
</protein>
<evidence type="ECO:0000313" key="1">
    <source>
        <dbReference type="EMBL" id="CAI6357041.1"/>
    </source>
</evidence>
<name>A0AAV0WNH3_9HEMI</name>
<keyword evidence="2" id="KW-1185">Reference proteome</keyword>
<dbReference type="EMBL" id="CARXXK010000002">
    <property type="protein sequence ID" value="CAI6357041.1"/>
    <property type="molecule type" value="Genomic_DNA"/>
</dbReference>
<reference evidence="1 2" key="1">
    <citation type="submission" date="2023-01" db="EMBL/GenBank/DDBJ databases">
        <authorList>
            <person name="Whitehead M."/>
        </authorList>
    </citation>
    <scope>NUCLEOTIDE SEQUENCE [LARGE SCALE GENOMIC DNA]</scope>
</reference>
<accession>A0AAV0WNH3</accession>
<dbReference type="AlphaFoldDB" id="A0AAV0WNH3"/>
<dbReference type="Proteomes" id="UP001160148">
    <property type="component" value="Unassembled WGS sequence"/>
</dbReference>
<comment type="caution">
    <text evidence="1">The sequence shown here is derived from an EMBL/GenBank/DDBJ whole genome shotgun (WGS) entry which is preliminary data.</text>
</comment>